<name>A0A418IGY8_9STAP</name>
<comment type="similarity">
    <text evidence="2">Belongs to the ROK (NagC/XylR) family.</text>
</comment>
<dbReference type="Pfam" id="PF00480">
    <property type="entry name" value="ROK"/>
    <property type="match status" value="1"/>
</dbReference>
<evidence type="ECO:0000256" key="3">
    <source>
        <dbReference type="ARBA" id="ARBA00022629"/>
    </source>
</evidence>
<keyword evidence="5" id="KW-1185">Reference proteome</keyword>
<dbReference type="InterPro" id="IPR049874">
    <property type="entry name" value="ROK_cs"/>
</dbReference>
<evidence type="ECO:0000256" key="2">
    <source>
        <dbReference type="ARBA" id="ARBA00006479"/>
    </source>
</evidence>
<protein>
    <submittedName>
        <fullName evidence="4">ROK family transcriptional regulator</fullName>
    </submittedName>
</protein>
<dbReference type="Gene3D" id="3.30.420.40">
    <property type="match status" value="2"/>
</dbReference>
<keyword evidence="3" id="KW-0859">Xylose metabolism</keyword>
<dbReference type="PANTHER" id="PTHR18964">
    <property type="entry name" value="ROK (REPRESSOR, ORF, KINASE) FAMILY"/>
    <property type="match status" value="1"/>
</dbReference>
<comment type="caution">
    <text evidence="4">The sequence shown here is derived from an EMBL/GenBank/DDBJ whole genome shotgun (WGS) entry which is preliminary data.</text>
</comment>
<dbReference type="PANTHER" id="PTHR18964:SF149">
    <property type="entry name" value="BIFUNCTIONAL UDP-N-ACETYLGLUCOSAMINE 2-EPIMERASE_N-ACETYLMANNOSAMINE KINASE"/>
    <property type="match status" value="1"/>
</dbReference>
<proteinExistence type="inferred from homology"/>
<dbReference type="InterPro" id="IPR043129">
    <property type="entry name" value="ATPase_NBD"/>
</dbReference>
<dbReference type="EMBL" id="QXUF01000021">
    <property type="protein sequence ID" value="RIN01806.1"/>
    <property type="molecule type" value="Genomic_DNA"/>
</dbReference>
<dbReference type="RefSeq" id="WP_119585131.1">
    <property type="nucleotide sequence ID" value="NZ_JAWVBH010000001.1"/>
</dbReference>
<dbReference type="InterPro" id="IPR036390">
    <property type="entry name" value="WH_DNA-bd_sf"/>
</dbReference>
<reference evidence="4 5" key="1">
    <citation type="journal article" date="2016" name="Front. Microbiol.">
        <title>Comprehensive Phylogenetic Analysis of Bovine Non-aureus Staphylococci Species Based on Whole-Genome Sequencing.</title>
        <authorList>
            <person name="Naushad S."/>
            <person name="Barkema H.W."/>
            <person name="Luby C."/>
            <person name="Condas L.A."/>
            <person name="Nobrega D.B."/>
            <person name="Carson D.A."/>
            <person name="De Buck J."/>
        </authorList>
    </citation>
    <scope>NUCLEOTIDE SEQUENCE [LARGE SCALE GENOMIC DNA]</scope>
    <source>
        <strain evidence="4 5">SNUC 4554</strain>
    </source>
</reference>
<sequence>MENNFIVNENEKRVLKQIFNNSNISRTQISKNLELNKATISNILNNLKHKRLVNEVGEGNSTKSGGRKPILLEINQKYGYYISMDLTYDSVELMYNYFDATILKQDSYELKDKNVSSILQILESNINVSEKYDTLHGLLGISISIHGIVDDEQSIINLPFHKNERSTFTEELKSFTNVPVVIENEANLSALYEKSLYINSNINNLITLSIHKGIGAGIIINKKLYRGSNGEAGEIGKTLVSESINDNGNKYYKIEDICSQDALIQKINNRLGVKLTFTELIQYHNEGDSIVAQEIEQFINKMAVLIHNLNTQFNPDAIYINCPLINELPNILDEIKKQFSYFSQASPIQIHLTTNVKQATLLGGTLAIMQKTLNINNIQMNIK</sequence>
<comment type="function">
    <text evidence="1">Transcriptional repressor of xylose-utilizing enzymes.</text>
</comment>
<dbReference type="SUPFAM" id="SSF46785">
    <property type="entry name" value="Winged helix' DNA-binding domain"/>
    <property type="match status" value="1"/>
</dbReference>
<dbReference type="InterPro" id="IPR036388">
    <property type="entry name" value="WH-like_DNA-bd_sf"/>
</dbReference>
<evidence type="ECO:0000256" key="1">
    <source>
        <dbReference type="ARBA" id="ARBA00002486"/>
    </source>
</evidence>
<dbReference type="OrthoDB" id="9796533at2"/>
<gene>
    <name evidence="4" type="ORF">BU112_04500</name>
</gene>
<dbReference type="InterPro" id="IPR000600">
    <property type="entry name" value="ROK"/>
</dbReference>
<accession>A0A418IGY8</accession>
<dbReference type="GO" id="GO:0042732">
    <property type="term" value="P:D-xylose metabolic process"/>
    <property type="evidence" value="ECO:0007669"/>
    <property type="project" value="UniProtKB-KW"/>
</dbReference>
<organism evidence="4 5">
    <name type="scientific">Staphylococcus shinii</name>
    <dbReference type="NCBI Taxonomy" id="2912228"/>
    <lineage>
        <taxon>Bacteria</taxon>
        <taxon>Bacillati</taxon>
        <taxon>Bacillota</taxon>
        <taxon>Bacilli</taxon>
        <taxon>Bacillales</taxon>
        <taxon>Staphylococcaceae</taxon>
        <taxon>Staphylococcus</taxon>
    </lineage>
</organism>
<dbReference type="AlphaFoldDB" id="A0A418IGY8"/>
<evidence type="ECO:0000313" key="4">
    <source>
        <dbReference type="EMBL" id="RIN01806.1"/>
    </source>
</evidence>
<evidence type="ECO:0000313" key="5">
    <source>
        <dbReference type="Proteomes" id="UP000286317"/>
    </source>
</evidence>
<keyword evidence="3" id="KW-0119">Carbohydrate metabolism</keyword>
<dbReference type="Proteomes" id="UP000286317">
    <property type="component" value="Unassembled WGS sequence"/>
</dbReference>
<dbReference type="Gene3D" id="1.10.10.10">
    <property type="entry name" value="Winged helix-like DNA-binding domain superfamily/Winged helix DNA-binding domain"/>
    <property type="match status" value="1"/>
</dbReference>
<dbReference type="PROSITE" id="PS01125">
    <property type="entry name" value="ROK"/>
    <property type="match status" value="1"/>
</dbReference>
<dbReference type="SUPFAM" id="SSF53067">
    <property type="entry name" value="Actin-like ATPase domain"/>
    <property type="match status" value="1"/>
</dbReference>